<sequence>MGVLGPCSSNRCVKKPRLIGLATVLVVLVLQGSSLALEGKSPEAEGKPTANRTTTAEAHLELGVSYHERMFADLDQAIAEYEQAVKLRGDFAEAHYHLALSYHTKAKLRDDDKVLYRKALKEYKLYLKYLPKGPLTEKTRQNIKVVESRLR</sequence>
<dbReference type="SUPFAM" id="SSF48452">
    <property type="entry name" value="TPR-like"/>
    <property type="match status" value="1"/>
</dbReference>
<dbReference type="AlphaFoldDB" id="A0A2T4TWY1"/>
<evidence type="ECO:0000313" key="1">
    <source>
        <dbReference type="EMBL" id="PTL35619.1"/>
    </source>
</evidence>
<protein>
    <submittedName>
        <fullName evidence="1">Uncharacterized protein</fullName>
    </submittedName>
</protein>
<dbReference type="Pfam" id="PF13414">
    <property type="entry name" value="TPR_11"/>
    <property type="match status" value="1"/>
</dbReference>
<comment type="caution">
    <text evidence="1">The sequence shown here is derived from an EMBL/GenBank/DDBJ whole genome shotgun (WGS) entry which is preliminary data.</text>
</comment>
<name>A0A2T4TWY1_9BACT</name>
<gene>
    <name evidence="1" type="ORF">CLG94_07540</name>
</gene>
<dbReference type="InterPro" id="IPR011990">
    <property type="entry name" value="TPR-like_helical_dom_sf"/>
</dbReference>
<keyword evidence="2" id="KW-1185">Reference proteome</keyword>
<accession>A0A2T4TWY1</accession>
<dbReference type="Gene3D" id="1.25.40.10">
    <property type="entry name" value="Tetratricopeptide repeat domain"/>
    <property type="match status" value="1"/>
</dbReference>
<dbReference type="Proteomes" id="UP000241436">
    <property type="component" value="Unassembled WGS sequence"/>
</dbReference>
<reference evidence="2" key="2">
    <citation type="journal article" date="2018" name="Environ. Microbiol.">
        <title>Bloom of a denitrifying methanotroph, 'Candidatus Methylomirabilis limnetica', in a deep stratified lake.</title>
        <authorList>
            <person name="Graf J.S."/>
            <person name="Mayr M.J."/>
            <person name="Marchant H.K."/>
            <person name="Tienken D."/>
            <person name="Hach P.F."/>
            <person name="Brand A."/>
            <person name="Schubert C.J."/>
            <person name="Kuypers M.M."/>
            <person name="Milucka J."/>
        </authorList>
    </citation>
    <scope>NUCLEOTIDE SEQUENCE [LARGE SCALE GENOMIC DNA]</scope>
    <source>
        <strain evidence="2">Zug</strain>
    </source>
</reference>
<reference evidence="1 2" key="1">
    <citation type="submission" date="2017-09" db="EMBL/GenBank/DDBJ databases">
        <title>Bloom of a denitrifying methanotroph, Candidatus Methylomirabilis limnetica, in a deep stratified lake.</title>
        <authorList>
            <person name="Graf J.S."/>
            <person name="Marchant H.K."/>
            <person name="Tienken D."/>
            <person name="Hach P.F."/>
            <person name="Brand A."/>
            <person name="Schubert C.J."/>
            <person name="Kuypers M.M."/>
            <person name="Milucka J."/>
        </authorList>
    </citation>
    <scope>NUCLEOTIDE SEQUENCE [LARGE SCALE GENOMIC DNA]</scope>
    <source>
        <strain evidence="1 2">Zug</strain>
    </source>
</reference>
<proteinExistence type="predicted"/>
<dbReference type="EMBL" id="NVQC01000022">
    <property type="protein sequence ID" value="PTL35619.1"/>
    <property type="molecule type" value="Genomic_DNA"/>
</dbReference>
<organism evidence="1 2">
    <name type="scientific">Candidatus Methylomirabilis limnetica</name>
    <dbReference type="NCBI Taxonomy" id="2033718"/>
    <lineage>
        <taxon>Bacteria</taxon>
        <taxon>Candidatus Methylomirabilota</taxon>
        <taxon>Candidatus Methylomirabilia</taxon>
        <taxon>Candidatus Methylomirabilales</taxon>
        <taxon>Candidatus Methylomirabilaceae</taxon>
        <taxon>Candidatus Methylomirabilis</taxon>
    </lineage>
</organism>
<evidence type="ECO:0000313" key="2">
    <source>
        <dbReference type="Proteomes" id="UP000241436"/>
    </source>
</evidence>
<dbReference type="RefSeq" id="WP_107562286.1">
    <property type="nucleotide sequence ID" value="NZ_NVQC01000022.1"/>
</dbReference>